<sequence length="238" mass="24820">MRASDGGPAKVRASNCGPARMRASGSGPAKVRASSGGPMRVRDSGGGPARVRVSWGGLTKVRASGAAPARVRASGGGPTRVRASCGGLARVRASGTVRSAVKISMDNVAGVLPSIQDSWACASAGGLLSCDVTACHVLSLVDVMSAPCFLYGNEVPCVAVEDFGYTFGCGDWSFDLLGNDMAGAHSSVAKAHGNLCQEEISDKNLALYEWLWQLRDVIDEADDVLDDLEYMKHETNNQ</sequence>
<keyword evidence="3" id="KW-1185">Reference proteome</keyword>
<dbReference type="AlphaFoldDB" id="A0A2I0WPR6"/>
<evidence type="ECO:0000313" key="3">
    <source>
        <dbReference type="Proteomes" id="UP000233837"/>
    </source>
</evidence>
<dbReference type="EMBL" id="KZ502490">
    <property type="protein sequence ID" value="PKU77655.1"/>
    <property type="molecule type" value="Genomic_DNA"/>
</dbReference>
<organism evidence="2 3">
    <name type="scientific">Dendrobium catenatum</name>
    <dbReference type="NCBI Taxonomy" id="906689"/>
    <lineage>
        <taxon>Eukaryota</taxon>
        <taxon>Viridiplantae</taxon>
        <taxon>Streptophyta</taxon>
        <taxon>Embryophyta</taxon>
        <taxon>Tracheophyta</taxon>
        <taxon>Spermatophyta</taxon>
        <taxon>Magnoliopsida</taxon>
        <taxon>Liliopsida</taxon>
        <taxon>Asparagales</taxon>
        <taxon>Orchidaceae</taxon>
        <taxon>Epidendroideae</taxon>
        <taxon>Malaxideae</taxon>
        <taxon>Dendrobiinae</taxon>
        <taxon>Dendrobium</taxon>
    </lineage>
</organism>
<proteinExistence type="predicted"/>
<feature type="region of interest" description="Disordered" evidence="1">
    <location>
        <begin position="1"/>
        <end position="49"/>
    </location>
</feature>
<gene>
    <name evidence="2" type="ORF">MA16_Dca013447</name>
</gene>
<reference evidence="2 3" key="2">
    <citation type="journal article" date="2017" name="Nature">
        <title>The Apostasia genome and the evolution of orchids.</title>
        <authorList>
            <person name="Zhang G.Q."/>
            <person name="Liu K.W."/>
            <person name="Li Z."/>
            <person name="Lohaus R."/>
            <person name="Hsiao Y.Y."/>
            <person name="Niu S.C."/>
            <person name="Wang J.Y."/>
            <person name="Lin Y.C."/>
            <person name="Xu Q."/>
            <person name="Chen L.J."/>
            <person name="Yoshida K."/>
            <person name="Fujiwara S."/>
            <person name="Wang Z.W."/>
            <person name="Zhang Y.Q."/>
            <person name="Mitsuda N."/>
            <person name="Wang M."/>
            <person name="Liu G.H."/>
            <person name="Pecoraro L."/>
            <person name="Huang H.X."/>
            <person name="Xiao X.J."/>
            <person name="Lin M."/>
            <person name="Wu X.Y."/>
            <person name="Wu W.L."/>
            <person name="Chen Y.Y."/>
            <person name="Chang S.B."/>
            <person name="Sakamoto S."/>
            <person name="Ohme-Takagi M."/>
            <person name="Yagi M."/>
            <person name="Zeng S.J."/>
            <person name="Shen C.Y."/>
            <person name="Yeh C.M."/>
            <person name="Luo Y.B."/>
            <person name="Tsai W.C."/>
            <person name="Van de Peer Y."/>
            <person name="Liu Z.J."/>
        </authorList>
    </citation>
    <scope>NUCLEOTIDE SEQUENCE [LARGE SCALE GENOMIC DNA]</scope>
    <source>
        <tissue evidence="2">The whole plant</tissue>
    </source>
</reference>
<evidence type="ECO:0000256" key="1">
    <source>
        <dbReference type="SAM" id="MobiDB-lite"/>
    </source>
</evidence>
<accession>A0A2I0WPR6</accession>
<name>A0A2I0WPR6_9ASPA</name>
<protein>
    <submittedName>
        <fullName evidence="2">Uncharacterized protein</fullName>
    </submittedName>
</protein>
<reference evidence="2 3" key="1">
    <citation type="journal article" date="2016" name="Sci. Rep.">
        <title>The Dendrobium catenatum Lindl. genome sequence provides insights into polysaccharide synthase, floral development and adaptive evolution.</title>
        <authorList>
            <person name="Zhang G.Q."/>
            <person name="Xu Q."/>
            <person name="Bian C."/>
            <person name="Tsai W.C."/>
            <person name="Yeh C.M."/>
            <person name="Liu K.W."/>
            <person name="Yoshida K."/>
            <person name="Zhang L.S."/>
            <person name="Chang S.B."/>
            <person name="Chen F."/>
            <person name="Shi Y."/>
            <person name="Su Y.Y."/>
            <person name="Zhang Y.Q."/>
            <person name="Chen L.J."/>
            <person name="Yin Y."/>
            <person name="Lin M."/>
            <person name="Huang H."/>
            <person name="Deng H."/>
            <person name="Wang Z.W."/>
            <person name="Zhu S.L."/>
            <person name="Zhao X."/>
            <person name="Deng C."/>
            <person name="Niu S.C."/>
            <person name="Huang J."/>
            <person name="Wang M."/>
            <person name="Liu G.H."/>
            <person name="Yang H.J."/>
            <person name="Xiao X.J."/>
            <person name="Hsiao Y.Y."/>
            <person name="Wu W.L."/>
            <person name="Chen Y.Y."/>
            <person name="Mitsuda N."/>
            <person name="Ohme-Takagi M."/>
            <person name="Luo Y.B."/>
            <person name="Van de Peer Y."/>
            <person name="Liu Z.J."/>
        </authorList>
    </citation>
    <scope>NUCLEOTIDE SEQUENCE [LARGE SCALE GENOMIC DNA]</scope>
    <source>
        <tissue evidence="2">The whole plant</tissue>
    </source>
</reference>
<dbReference type="Proteomes" id="UP000233837">
    <property type="component" value="Unassembled WGS sequence"/>
</dbReference>
<evidence type="ECO:0000313" key="2">
    <source>
        <dbReference type="EMBL" id="PKU77655.1"/>
    </source>
</evidence>